<dbReference type="InterPro" id="IPR008967">
    <property type="entry name" value="p53-like_TF_DNA-bd_sf"/>
</dbReference>
<keyword evidence="4 5" id="KW-0539">Nucleus</keyword>
<evidence type="ECO:0000256" key="1">
    <source>
        <dbReference type="ARBA" id="ARBA00023015"/>
    </source>
</evidence>
<keyword evidence="1" id="KW-0805">Transcription regulation</keyword>
<feature type="domain" description="T-box" evidence="7">
    <location>
        <begin position="117"/>
        <end position="289"/>
    </location>
</feature>
<dbReference type="SUPFAM" id="SSF49417">
    <property type="entry name" value="p53-like transcription factors"/>
    <property type="match status" value="1"/>
</dbReference>
<reference evidence="9" key="1">
    <citation type="submission" date="2016-11" db="UniProtKB">
        <authorList>
            <consortium name="WormBaseParasite"/>
        </authorList>
    </citation>
    <scope>IDENTIFICATION</scope>
</reference>
<dbReference type="Gene3D" id="2.60.40.820">
    <property type="entry name" value="Transcription factor, T-box"/>
    <property type="match status" value="2"/>
</dbReference>
<sequence length="318" mass="36699">MYHYDAQSTQQFGEYDMAMYYQWQQQYDLQYYYQMYAVEASTTGNYPQEFPQPTYGYAPMISDAPTTSAPNFLAIGADSSAATPSSAGSPASIHPPGYCDQATTSNEAPFVPPEVTLERSEDWRKLHEQTNEMMVTNAGRELFPRPQYKIQNLDWGAARKTFIGDDDESNEIFMESRSGSDLMRQSVLFEYAKIYNVGDERRKESAAKKLRVEKAMPTKGKRLIRTTRKMRVQPHCRYIPELTIYEDRGNGVRNKIKSYVFDETEFIVVTCYKNQMVRKLKSSWNPFVRFDIKEKATGKEQPPANFQAELSNQDAQDY</sequence>
<dbReference type="eggNOG" id="KOG3585">
    <property type="taxonomic scope" value="Eukaryota"/>
</dbReference>
<evidence type="ECO:0000313" key="8">
    <source>
        <dbReference type="Proteomes" id="UP000095282"/>
    </source>
</evidence>
<dbReference type="GO" id="GO:0000785">
    <property type="term" value="C:chromatin"/>
    <property type="evidence" value="ECO:0007669"/>
    <property type="project" value="TreeGrafter"/>
</dbReference>
<feature type="region of interest" description="Disordered" evidence="6">
    <location>
        <begin position="296"/>
        <end position="318"/>
    </location>
</feature>
<dbReference type="Proteomes" id="UP000095282">
    <property type="component" value="Unplaced"/>
</dbReference>
<evidence type="ECO:0000313" key="9">
    <source>
        <dbReference type="WBParaSite" id="Csp11.Scaffold408.g947.t1"/>
    </source>
</evidence>
<dbReference type="InterPro" id="IPR036960">
    <property type="entry name" value="T-box_sf"/>
</dbReference>
<name>A0A1I7SZ97_9PELO</name>
<evidence type="ECO:0000256" key="2">
    <source>
        <dbReference type="ARBA" id="ARBA00023125"/>
    </source>
</evidence>
<dbReference type="GO" id="GO:0000981">
    <property type="term" value="F:DNA-binding transcription factor activity, RNA polymerase II-specific"/>
    <property type="evidence" value="ECO:0007669"/>
    <property type="project" value="TreeGrafter"/>
</dbReference>
<dbReference type="InterPro" id="IPR046360">
    <property type="entry name" value="T-box_DNA-bd"/>
</dbReference>
<proteinExistence type="predicted"/>
<evidence type="ECO:0000256" key="6">
    <source>
        <dbReference type="SAM" id="MobiDB-lite"/>
    </source>
</evidence>
<dbReference type="InterPro" id="IPR001699">
    <property type="entry name" value="TF_T-box"/>
</dbReference>
<organism evidence="8 9">
    <name type="scientific">Caenorhabditis tropicalis</name>
    <dbReference type="NCBI Taxonomy" id="1561998"/>
    <lineage>
        <taxon>Eukaryota</taxon>
        <taxon>Metazoa</taxon>
        <taxon>Ecdysozoa</taxon>
        <taxon>Nematoda</taxon>
        <taxon>Chromadorea</taxon>
        <taxon>Rhabditida</taxon>
        <taxon>Rhabditina</taxon>
        <taxon>Rhabditomorpha</taxon>
        <taxon>Rhabditoidea</taxon>
        <taxon>Rhabditidae</taxon>
        <taxon>Peloderinae</taxon>
        <taxon>Caenorhabditis</taxon>
    </lineage>
</organism>
<dbReference type="AlphaFoldDB" id="A0A1I7SZ97"/>
<dbReference type="SMART" id="SM00425">
    <property type="entry name" value="TBOX"/>
    <property type="match status" value="1"/>
</dbReference>
<feature type="compositionally biased region" description="Polar residues" evidence="6">
    <location>
        <begin position="308"/>
        <end position="318"/>
    </location>
</feature>
<keyword evidence="3" id="KW-0804">Transcription</keyword>
<evidence type="ECO:0000259" key="7">
    <source>
        <dbReference type="PROSITE" id="PS50252"/>
    </source>
</evidence>
<dbReference type="GO" id="GO:0000978">
    <property type="term" value="F:RNA polymerase II cis-regulatory region sequence-specific DNA binding"/>
    <property type="evidence" value="ECO:0007669"/>
    <property type="project" value="InterPro"/>
</dbReference>
<dbReference type="PANTHER" id="PTHR11267:SF204">
    <property type="entry name" value="SPADETAIL"/>
    <property type="match status" value="1"/>
</dbReference>
<comment type="subcellular location">
    <subcellularLocation>
        <location evidence="5">Nucleus</location>
    </subcellularLocation>
</comment>
<dbReference type="CDD" id="cd00182">
    <property type="entry name" value="T-box"/>
    <property type="match status" value="1"/>
</dbReference>
<dbReference type="GO" id="GO:0005634">
    <property type="term" value="C:nucleus"/>
    <property type="evidence" value="ECO:0007669"/>
    <property type="project" value="UniProtKB-SubCell"/>
</dbReference>
<dbReference type="PRINTS" id="PR00937">
    <property type="entry name" value="TBOX"/>
</dbReference>
<dbReference type="Pfam" id="PF00907">
    <property type="entry name" value="T-box"/>
    <property type="match status" value="2"/>
</dbReference>
<dbReference type="GO" id="GO:0045893">
    <property type="term" value="P:positive regulation of DNA-templated transcription"/>
    <property type="evidence" value="ECO:0007669"/>
    <property type="project" value="InterPro"/>
</dbReference>
<accession>A0A1I7SZ97</accession>
<dbReference type="PANTHER" id="PTHR11267">
    <property type="entry name" value="T-BOX PROTEIN-RELATED"/>
    <property type="match status" value="1"/>
</dbReference>
<dbReference type="PROSITE" id="PS50252">
    <property type="entry name" value="TBOX_3"/>
    <property type="match status" value="1"/>
</dbReference>
<keyword evidence="8" id="KW-1185">Reference proteome</keyword>
<dbReference type="GO" id="GO:0001708">
    <property type="term" value="P:cell fate specification"/>
    <property type="evidence" value="ECO:0007669"/>
    <property type="project" value="TreeGrafter"/>
</dbReference>
<evidence type="ECO:0000256" key="5">
    <source>
        <dbReference type="PROSITE-ProRule" id="PRU00201"/>
    </source>
</evidence>
<comment type="caution">
    <text evidence="5">Lacks conserved residue(s) required for the propagation of feature annotation.</text>
</comment>
<evidence type="ECO:0000256" key="3">
    <source>
        <dbReference type="ARBA" id="ARBA00023163"/>
    </source>
</evidence>
<protein>
    <submittedName>
        <fullName evidence="9">T-box domain-containing protein</fullName>
    </submittedName>
</protein>
<evidence type="ECO:0000256" key="4">
    <source>
        <dbReference type="ARBA" id="ARBA00023242"/>
    </source>
</evidence>
<keyword evidence="2 5" id="KW-0238">DNA-binding</keyword>
<dbReference type="STRING" id="1561998.A0A1I7SZ97"/>
<dbReference type="WBParaSite" id="Csp11.Scaffold408.g947.t1">
    <property type="protein sequence ID" value="Csp11.Scaffold408.g947.t1"/>
    <property type="gene ID" value="Csp11.Scaffold408.g947"/>
</dbReference>